<gene>
    <name evidence="1" type="ORF">SAMN05661044_02872</name>
</gene>
<organism evidence="1 2">
    <name type="scientific">Olivibacter domesticus</name>
    <name type="common">Pseudosphingobacterium domesticum</name>
    <dbReference type="NCBI Taxonomy" id="407022"/>
    <lineage>
        <taxon>Bacteria</taxon>
        <taxon>Pseudomonadati</taxon>
        <taxon>Bacteroidota</taxon>
        <taxon>Sphingobacteriia</taxon>
        <taxon>Sphingobacteriales</taxon>
        <taxon>Sphingobacteriaceae</taxon>
        <taxon>Olivibacter</taxon>
    </lineage>
</organism>
<protein>
    <submittedName>
        <fullName evidence="1">Uncharacterized protein</fullName>
    </submittedName>
</protein>
<reference evidence="2" key="1">
    <citation type="submission" date="2016-10" db="EMBL/GenBank/DDBJ databases">
        <authorList>
            <person name="Varghese N."/>
            <person name="Submissions S."/>
        </authorList>
    </citation>
    <scope>NUCLEOTIDE SEQUENCE [LARGE SCALE GENOMIC DNA]</scope>
    <source>
        <strain evidence="2">DSM 18733</strain>
    </source>
</reference>
<keyword evidence="2" id="KW-1185">Reference proteome</keyword>
<name>A0A1H7R7K9_OLID1</name>
<evidence type="ECO:0000313" key="2">
    <source>
        <dbReference type="Proteomes" id="UP000199421"/>
    </source>
</evidence>
<sequence>MDFLEDVFFIRLNLFIHHLFVFNGVHAAFGGFSGDEAIRFFISVCFKRHSRWLKPFIHTPVWF</sequence>
<accession>A0A1H7R7K9</accession>
<evidence type="ECO:0000313" key="1">
    <source>
        <dbReference type="EMBL" id="SEL56112.1"/>
    </source>
</evidence>
<dbReference type="STRING" id="407022.SAMN05661044_02872"/>
<dbReference type="AlphaFoldDB" id="A0A1H7R7K9"/>
<dbReference type="EMBL" id="FOAF01000002">
    <property type="protein sequence ID" value="SEL56112.1"/>
    <property type="molecule type" value="Genomic_DNA"/>
</dbReference>
<proteinExistence type="predicted"/>
<dbReference type="Proteomes" id="UP000199421">
    <property type="component" value="Unassembled WGS sequence"/>
</dbReference>